<reference evidence="3" key="1">
    <citation type="journal article" date="2019" name="Int. J. Syst. Evol. Microbiol.">
        <title>The Global Catalogue of Microorganisms (GCM) 10K type strain sequencing project: providing services to taxonomists for standard genome sequencing and annotation.</title>
        <authorList>
            <consortium name="The Broad Institute Genomics Platform"/>
            <consortium name="The Broad Institute Genome Sequencing Center for Infectious Disease"/>
            <person name="Wu L."/>
            <person name="Ma J."/>
        </authorList>
    </citation>
    <scope>NUCLEOTIDE SEQUENCE [LARGE SCALE GENOMIC DNA]</scope>
    <source>
        <strain evidence="3">CGMCC 4.7093</strain>
    </source>
</reference>
<accession>A0ABV9YI44</accession>
<dbReference type="Pfam" id="PF11575">
    <property type="entry name" value="FhuF_C"/>
    <property type="match status" value="1"/>
</dbReference>
<sequence length="234" mass="24171">MSRPSSSTADALADVDSLGGFFALATGPAQGVDPSWRPLAELPGDVLDTRIDAIAEQLGGIQRRIAGSLLALSVSARMTALVLGAAALHGVVPRLHDRLHWRPWSGGPAPLWLPEPEPLATTDAATAAQEIDRSLRPILESIGALASVSDQVLWGNVASSVGGALRVLLTERPHAGPGAGDFATAVVGNPPLAGLGEFVPAPEHPTGIRFERRTCCLFYGVPGGGTCADCVLVR</sequence>
<dbReference type="EMBL" id="JBHSIV010000008">
    <property type="protein sequence ID" value="MFC5062513.1"/>
    <property type="molecule type" value="Genomic_DNA"/>
</dbReference>
<feature type="domain" description="Ferric siderophore reductase C-terminal" evidence="1">
    <location>
        <begin position="212"/>
        <end position="232"/>
    </location>
</feature>
<dbReference type="Proteomes" id="UP001595947">
    <property type="component" value="Unassembled WGS sequence"/>
</dbReference>
<proteinExistence type="predicted"/>
<evidence type="ECO:0000313" key="3">
    <source>
        <dbReference type="Proteomes" id="UP001595947"/>
    </source>
</evidence>
<keyword evidence="3" id="KW-1185">Reference proteome</keyword>
<dbReference type="InterPro" id="IPR024726">
    <property type="entry name" value="FhuF_C"/>
</dbReference>
<comment type="caution">
    <text evidence="2">The sequence shown here is derived from an EMBL/GenBank/DDBJ whole genome shotgun (WGS) entry which is preliminary data.</text>
</comment>
<evidence type="ECO:0000313" key="2">
    <source>
        <dbReference type="EMBL" id="MFC5062513.1"/>
    </source>
</evidence>
<organism evidence="2 3">
    <name type="scientific">Actinomycetospora atypica</name>
    <dbReference type="NCBI Taxonomy" id="1290095"/>
    <lineage>
        <taxon>Bacteria</taxon>
        <taxon>Bacillati</taxon>
        <taxon>Actinomycetota</taxon>
        <taxon>Actinomycetes</taxon>
        <taxon>Pseudonocardiales</taxon>
        <taxon>Pseudonocardiaceae</taxon>
        <taxon>Actinomycetospora</taxon>
    </lineage>
</organism>
<protein>
    <submittedName>
        <fullName evidence="2">(2Fe-2S)-binding protein</fullName>
    </submittedName>
</protein>
<name>A0ABV9YI44_9PSEU</name>
<evidence type="ECO:0000259" key="1">
    <source>
        <dbReference type="Pfam" id="PF11575"/>
    </source>
</evidence>
<gene>
    <name evidence="2" type="ORF">ACFPBZ_09870</name>
</gene>
<dbReference type="RefSeq" id="WP_378035865.1">
    <property type="nucleotide sequence ID" value="NZ_JBHSIV010000008.1"/>
</dbReference>